<feature type="domain" description="Methionyl-tRNA synthetase anticodon-binding" evidence="13">
    <location>
        <begin position="375"/>
        <end position="510"/>
    </location>
</feature>
<keyword evidence="10 11" id="KW-0030">Aminoacyl-tRNA synthetase</keyword>
<feature type="domain" description="Methionyl/Leucyl tRNA synthetase" evidence="12">
    <location>
        <begin position="4"/>
        <end position="363"/>
    </location>
</feature>
<dbReference type="InterPro" id="IPR014758">
    <property type="entry name" value="Met-tRNA_synth"/>
</dbReference>
<dbReference type="InterPro" id="IPR014729">
    <property type="entry name" value="Rossmann-like_a/b/a_fold"/>
</dbReference>
<dbReference type="InterPro" id="IPR015413">
    <property type="entry name" value="Methionyl/Leucyl_tRNA_Synth"/>
</dbReference>
<dbReference type="Pfam" id="PF09334">
    <property type="entry name" value="tRNA-synt_1g"/>
    <property type="match status" value="1"/>
</dbReference>
<dbReference type="Proteomes" id="UP001187143">
    <property type="component" value="Unassembled WGS sequence"/>
</dbReference>
<evidence type="ECO:0000313" key="14">
    <source>
        <dbReference type="EMBL" id="MDV7015090.1"/>
    </source>
</evidence>
<dbReference type="EMBL" id="JAWLLD010000033">
    <property type="protein sequence ID" value="MDV7015090.1"/>
    <property type="molecule type" value="Genomic_DNA"/>
</dbReference>
<evidence type="ECO:0000256" key="4">
    <source>
        <dbReference type="ARBA" id="ARBA00011245"/>
    </source>
</evidence>
<keyword evidence="5 11" id="KW-0963">Cytoplasm</keyword>
<comment type="function">
    <text evidence="1 11">Is required not only for elongation of protein synthesis but also for the initiation of all mRNA translation through initiator tRNA(fMet) aminoacylation.</text>
</comment>
<dbReference type="PRINTS" id="PR01041">
    <property type="entry name" value="TRNASYNTHMET"/>
</dbReference>
<evidence type="ECO:0000256" key="3">
    <source>
        <dbReference type="ARBA" id="ARBA00005328"/>
    </source>
</evidence>
<keyword evidence="8 11" id="KW-0067">ATP-binding</keyword>
<dbReference type="GO" id="GO:0006431">
    <property type="term" value="P:methionyl-tRNA aminoacylation"/>
    <property type="evidence" value="ECO:0007669"/>
    <property type="project" value="UniProtKB-UniRule"/>
</dbReference>
<dbReference type="GO" id="GO:0005737">
    <property type="term" value="C:cytoplasm"/>
    <property type="evidence" value="ECO:0007669"/>
    <property type="project" value="UniProtKB-SubCell"/>
</dbReference>
<comment type="similarity">
    <text evidence="3 11">Belongs to the class-I aminoacyl-tRNA synthetase family. MetG type 2B subfamily.</text>
</comment>
<dbReference type="InterPro" id="IPR009080">
    <property type="entry name" value="tRNAsynth_Ia_anticodon-bd"/>
</dbReference>
<dbReference type="NCBIfam" id="NF008900">
    <property type="entry name" value="PRK12267.1"/>
    <property type="match status" value="1"/>
</dbReference>
<evidence type="ECO:0000259" key="13">
    <source>
        <dbReference type="Pfam" id="PF19303"/>
    </source>
</evidence>
<dbReference type="SUPFAM" id="SSF52374">
    <property type="entry name" value="Nucleotidylyl transferase"/>
    <property type="match status" value="1"/>
</dbReference>
<evidence type="ECO:0000256" key="5">
    <source>
        <dbReference type="ARBA" id="ARBA00022490"/>
    </source>
</evidence>
<dbReference type="FunFam" id="1.10.730.10:FF:000035">
    <property type="entry name" value="Methionine--tRNA ligase"/>
    <property type="match status" value="1"/>
</dbReference>
<dbReference type="InterPro" id="IPR001412">
    <property type="entry name" value="aa-tRNA-synth_I_CS"/>
</dbReference>
<dbReference type="HAMAP" id="MF_01228">
    <property type="entry name" value="Met_tRNA_synth_type2"/>
    <property type="match status" value="1"/>
</dbReference>
<evidence type="ECO:0000256" key="11">
    <source>
        <dbReference type="HAMAP-Rule" id="MF_01228"/>
    </source>
</evidence>
<protein>
    <recommendedName>
        <fullName evidence="11">Methionine--tRNA ligase</fullName>
        <ecNumber evidence="11">6.1.1.10</ecNumber>
    </recommendedName>
    <alternativeName>
        <fullName evidence="11">Methionyl-tRNA synthetase</fullName>
        <shortName evidence="11">MetRS</shortName>
    </alternativeName>
</protein>
<dbReference type="RefSeq" id="WP_225325106.1">
    <property type="nucleotide sequence ID" value="NZ_JAEKMV010000024.1"/>
</dbReference>
<comment type="catalytic activity">
    <reaction evidence="11">
        <text>tRNA(Met) + L-methionine + ATP = L-methionyl-tRNA(Met) + AMP + diphosphate</text>
        <dbReference type="Rhea" id="RHEA:13481"/>
        <dbReference type="Rhea" id="RHEA-COMP:9667"/>
        <dbReference type="Rhea" id="RHEA-COMP:9698"/>
        <dbReference type="ChEBI" id="CHEBI:30616"/>
        <dbReference type="ChEBI" id="CHEBI:33019"/>
        <dbReference type="ChEBI" id="CHEBI:57844"/>
        <dbReference type="ChEBI" id="CHEBI:78442"/>
        <dbReference type="ChEBI" id="CHEBI:78530"/>
        <dbReference type="ChEBI" id="CHEBI:456215"/>
        <dbReference type="EC" id="6.1.1.10"/>
    </reaction>
</comment>
<dbReference type="PROSITE" id="PS00178">
    <property type="entry name" value="AA_TRNA_LIGASE_I"/>
    <property type="match status" value="1"/>
</dbReference>
<dbReference type="EC" id="6.1.1.10" evidence="11"/>
<dbReference type="FunFam" id="2.170.220.10:FF:000002">
    <property type="entry name" value="Methionine--tRNA ligase"/>
    <property type="match status" value="1"/>
</dbReference>
<dbReference type="Pfam" id="PF19303">
    <property type="entry name" value="Anticodon_3"/>
    <property type="match status" value="1"/>
</dbReference>
<dbReference type="CDD" id="cd07957">
    <property type="entry name" value="Anticodon_Ia_Met"/>
    <property type="match status" value="1"/>
</dbReference>
<comment type="subunit">
    <text evidence="4 11">Monomer.</text>
</comment>
<dbReference type="InterPro" id="IPR023457">
    <property type="entry name" value="Met-tRNA_synth_2"/>
</dbReference>
<dbReference type="AlphaFoldDB" id="A0AAE4U5A9"/>
<dbReference type="SUPFAM" id="SSF47323">
    <property type="entry name" value="Anticodon-binding domain of a subclass of class I aminoacyl-tRNA synthetases"/>
    <property type="match status" value="1"/>
</dbReference>
<proteinExistence type="inferred from homology"/>
<dbReference type="NCBIfam" id="TIGR00398">
    <property type="entry name" value="metG"/>
    <property type="match status" value="1"/>
</dbReference>
<dbReference type="CDD" id="cd00814">
    <property type="entry name" value="MetRS_core"/>
    <property type="match status" value="1"/>
</dbReference>
<dbReference type="InterPro" id="IPR033911">
    <property type="entry name" value="MetRS_core"/>
</dbReference>
<feature type="short sequence motif" description="'KMSKS' region" evidence="11">
    <location>
        <begin position="300"/>
        <end position="304"/>
    </location>
</feature>
<evidence type="ECO:0000256" key="1">
    <source>
        <dbReference type="ARBA" id="ARBA00003314"/>
    </source>
</evidence>
<evidence type="ECO:0000256" key="7">
    <source>
        <dbReference type="ARBA" id="ARBA00022741"/>
    </source>
</evidence>
<dbReference type="GO" id="GO:0005524">
    <property type="term" value="F:ATP binding"/>
    <property type="evidence" value="ECO:0007669"/>
    <property type="project" value="UniProtKB-UniRule"/>
</dbReference>
<keyword evidence="6 11" id="KW-0436">Ligase</keyword>
<comment type="subcellular location">
    <subcellularLocation>
        <location evidence="2 11">Cytoplasm</location>
    </subcellularLocation>
</comment>
<dbReference type="PANTHER" id="PTHR43326">
    <property type="entry name" value="METHIONYL-TRNA SYNTHETASE"/>
    <property type="match status" value="1"/>
</dbReference>
<dbReference type="Gene3D" id="2.170.220.10">
    <property type="match status" value="1"/>
</dbReference>
<sequence length="514" mass="58032">MRPYYVTTAITYPNGDPHIGHAYEYVATDAIARFKRLDGFDVRFLTGTDEHGLKMVETAAAEGIGTAELARRNSDVFQRLQERLNISFDRFIRTTDPDHHEASKEIWRRMAAAGDIYLDTYSGWYSVRDERFFVESETRLLDDGTRVAVETGAPVTWTEEQTYFFRLSAYADKLLAHYEANPDFIAPEVRRNEVVSFVAGGLRDLSISRTSFDWGVQVPEHPDHVMYVWVDALTNYLTGVGYPDTDSEMFRRYWPADLHMIGKDIIRFHTVYWPAFLMSAGIELPRRVFAHGFLLNRGEKMSKSVGNVVDPVALIEEFGVDQVRYFLLREVPFGQDGSFSEEAIITRINTDLANELGNLAQRSLSMIAKNLGGVLPEPGEFTAADTELLATADGLLERLRTSFESQAMHLALEAIWLMLGEANRYFSAQQPWVLRKSESEADQQRFRTVLYVTCEAVRIAALLVQPVLPESAGTLLDLLGQAQDQRTFAALGARLTPGTVLPPPTGVFPRYQND</sequence>
<accession>A0AAE4U5A9</accession>
<keyword evidence="9 11" id="KW-0648">Protein biosynthesis</keyword>
<evidence type="ECO:0000256" key="8">
    <source>
        <dbReference type="ARBA" id="ARBA00022840"/>
    </source>
</evidence>
<dbReference type="Gene3D" id="3.40.50.620">
    <property type="entry name" value="HUPs"/>
    <property type="match status" value="1"/>
</dbReference>
<reference evidence="14" key="1">
    <citation type="submission" date="2023-10" db="EMBL/GenBank/DDBJ databases">
        <title>Characterization and genome sequence of Mycobacterium intracellulare ABSURDO, a novel pathogenic isolate with three colony morphotypes that vary in growth and acid-fastness.</title>
        <authorList>
            <person name="Jude B.A."/>
            <person name="Robinson R.T."/>
        </authorList>
    </citation>
    <scope>NUCLEOTIDE SEQUENCE</scope>
    <source>
        <strain evidence="14">ABSURDO Component B</strain>
    </source>
</reference>
<keyword evidence="7 11" id="KW-0547">Nucleotide-binding</keyword>
<gene>
    <name evidence="11 14" type="primary">metG</name>
    <name evidence="14" type="ORF">R4F53_22660</name>
</gene>
<dbReference type="Gene3D" id="1.10.730.10">
    <property type="entry name" value="Isoleucyl-tRNA Synthetase, Domain 1"/>
    <property type="match status" value="1"/>
</dbReference>
<dbReference type="GO" id="GO:0004825">
    <property type="term" value="F:methionine-tRNA ligase activity"/>
    <property type="evidence" value="ECO:0007669"/>
    <property type="project" value="UniProtKB-UniRule"/>
</dbReference>
<name>A0AAE4U5A9_MYCIT</name>
<evidence type="ECO:0000313" key="15">
    <source>
        <dbReference type="Proteomes" id="UP001187143"/>
    </source>
</evidence>
<evidence type="ECO:0000256" key="6">
    <source>
        <dbReference type="ARBA" id="ARBA00022598"/>
    </source>
</evidence>
<organism evidence="14 15">
    <name type="scientific">Mycobacterium intracellulare</name>
    <dbReference type="NCBI Taxonomy" id="1767"/>
    <lineage>
        <taxon>Bacteria</taxon>
        <taxon>Bacillati</taxon>
        <taxon>Actinomycetota</taxon>
        <taxon>Actinomycetes</taxon>
        <taxon>Mycobacteriales</taxon>
        <taxon>Mycobacteriaceae</taxon>
        <taxon>Mycobacterium</taxon>
        <taxon>Mycobacterium avium complex (MAC)</taxon>
    </lineage>
</organism>
<evidence type="ECO:0000259" key="12">
    <source>
        <dbReference type="Pfam" id="PF09334"/>
    </source>
</evidence>
<evidence type="ECO:0000256" key="9">
    <source>
        <dbReference type="ARBA" id="ARBA00022917"/>
    </source>
</evidence>
<dbReference type="InterPro" id="IPR041872">
    <property type="entry name" value="Anticodon_Met"/>
</dbReference>
<evidence type="ECO:0000256" key="2">
    <source>
        <dbReference type="ARBA" id="ARBA00004496"/>
    </source>
</evidence>
<dbReference type="PANTHER" id="PTHR43326:SF1">
    <property type="entry name" value="METHIONINE--TRNA LIGASE, MITOCHONDRIAL"/>
    <property type="match status" value="1"/>
</dbReference>
<evidence type="ECO:0000256" key="10">
    <source>
        <dbReference type="ARBA" id="ARBA00023146"/>
    </source>
</evidence>
<comment type="caution">
    <text evidence="11">Lacks conserved residue(s) required for the propagation of feature annotation.</text>
</comment>
<comment type="caution">
    <text evidence="14">The sequence shown here is derived from an EMBL/GenBank/DDBJ whole genome shotgun (WGS) entry which is preliminary data.</text>
</comment>